<evidence type="ECO:0000256" key="11">
    <source>
        <dbReference type="SAM" id="Phobius"/>
    </source>
</evidence>
<proteinExistence type="inferred from homology"/>
<keyword evidence="13" id="KW-1185">Reference proteome</keyword>
<evidence type="ECO:0000256" key="5">
    <source>
        <dbReference type="ARBA" id="ARBA00022618"/>
    </source>
</evidence>
<keyword evidence="7 11" id="KW-1133">Transmembrane helix</keyword>
<dbReference type="Gene3D" id="3.30.420.270">
    <property type="match status" value="1"/>
</dbReference>
<dbReference type="Proteomes" id="UP001262410">
    <property type="component" value="Unassembled WGS sequence"/>
</dbReference>
<evidence type="ECO:0000256" key="1">
    <source>
        <dbReference type="ARBA" id="ARBA00004162"/>
    </source>
</evidence>
<comment type="subcellular location">
    <subcellularLocation>
        <location evidence="1">Cell membrane</location>
        <topology evidence="1">Single-pass membrane protein</topology>
    </subcellularLocation>
    <subcellularLocation>
        <location evidence="10">Cell membrane</location>
        <topology evidence="10">Single-pass type II membrane protein</topology>
    </subcellularLocation>
</comment>
<keyword evidence="4" id="KW-0997">Cell inner membrane</keyword>
<feature type="transmembrane region" description="Helical" evidence="11">
    <location>
        <begin position="28"/>
        <end position="49"/>
    </location>
</feature>
<comment type="similarity">
    <text evidence="2 10">Belongs to the ExbD/TolR family.</text>
</comment>
<gene>
    <name evidence="12" type="ORF">E9232_005299</name>
</gene>
<protein>
    <submittedName>
        <fullName evidence="12">TolR protein</fullName>
    </submittedName>
</protein>
<dbReference type="InterPro" id="IPR014168">
    <property type="entry name" value="Tol-Pal_TolR"/>
</dbReference>
<keyword evidence="9" id="KW-0131">Cell cycle</keyword>
<evidence type="ECO:0000256" key="7">
    <source>
        <dbReference type="ARBA" id="ARBA00022989"/>
    </source>
</evidence>
<evidence type="ECO:0000256" key="6">
    <source>
        <dbReference type="ARBA" id="ARBA00022692"/>
    </source>
</evidence>
<dbReference type="PANTHER" id="PTHR30558">
    <property type="entry name" value="EXBD MEMBRANE COMPONENT OF PMF-DRIVEN MACROMOLECULE IMPORT SYSTEM"/>
    <property type="match status" value="1"/>
</dbReference>
<evidence type="ECO:0000313" key="12">
    <source>
        <dbReference type="EMBL" id="MDR6292754.1"/>
    </source>
</evidence>
<keyword evidence="8 11" id="KW-0472">Membrane</keyword>
<organism evidence="12 13">
    <name type="scientific">Inquilinus ginsengisoli</name>
    <dbReference type="NCBI Taxonomy" id="363840"/>
    <lineage>
        <taxon>Bacteria</taxon>
        <taxon>Pseudomonadati</taxon>
        <taxon>Pseudomonadota</taxon>
        <taxon>Alphaproteobacteria</taxon>
        <taxon>Rhodospirillales</taxon>
        <taxon>Rhodospirillaceae</taxon>
        <taxon>Inquilinus</taxon>
    </lineage>
</organism>
<evidence type="ECO:0000313" key="13">
    <source>
        <dbReference type="Proteomes" id="UP001262410"/>
    </source>
</evidence>
<comment type="caution">
    <text evidence="12">The sequence shown here is derived from an EMBL/GenBank/DDBJ whole genome shotgun (WGS) entry which is preliminary data.</text>
</comment>
<evidence type="ECO:0000256" key="4">
    <source>
        <dbReference type="ARBA" id="ARBA00022519"/>
    </source>
</evidence>
<keyword evidence="10" id="KW-0653">Protein transport</keyword>
<keyword evidence="10" id="KW-0813">Transport</keyword>
<keyword evidence="6 10" id="KW-0812">Transmembrane</keyword>
<sequence length="154" mass="15569">MAGALLDSDDGDDYAPLAEINVTPMVDVMLVLLIIFMVAAPLMMVGVPVDLPKTSADKIGQPQKPVIVTVDKTGALSLSDGQVLTPETAPAALQAAAQANPGSVVYVRGDKDVPYGRVMEVMGAVGQAGFARVSLIAQGMAPSATAPGAAPTAP</sequence>
<evidence type="ECO:0000256" key="10">
    <source>
        <dbReference type="RuleBase" id="RU003879"/>
    </source>
</evidence>
<evidence type="ECO:0000256" key="3">
    <source>
        <dbReference type="ARBA" id="ARBA00022475"/>
    </source>
</evidence>
<dbReference type="EMBL" id="JAVDPW010000010">
    <property type="protein sequence ID" value="MDR6292754.1"/>
    <property type="molecule type" value="Genomic_DNA"/>
</dbReference>
<name>A0ABU1JXP4_9PROT</name>
<dbReference type="Pfam" id="PF02472">
    <property type="entry name" value="ExbD"/>
    <property type="match status" value="1"/>
</dbReference>
<dbReference type="PANTHER" id="PTHR30558:SF7">
    <property type="entry name" value="TOL-PAL SYSTEM PROTEIN TOLR"/>
    <property type="match status" value="1"/>
</dbReference>
<keyword evidence="5" id="KW-0132">Cell division</keyword>
<evidence type="ECO:0000256" key="9">
    <source>
        <dbReference type="ARBA" id="ARBA00023306"/>
    </source>
</evidence>
<reference evidence="12 13" key="1">
    <citation type="submission" date="2023-07" db="EMBL/GenBank/DDBJ databases">
        <title>Sorghum-associated microbial communities from plants grown in Nebraska, USA.</title>
        <authorList>
            <person name="Schachtman D."/>
        </authorList>
    </citation>
    <scope>NUCLEOTIDE SEQUENCE [LARGE SCALE GENOMIC DNA]</scope>
    <source>
        <strain evidence="12 13">584</strain>
    </source>
</reference>
<keyword evidence="3" id="KW-1003">Cell membrane</keyword>
<dbReference type="NCBIfam" id="TIGR02801">
    <property type="entry name" value="tolR"/>
    <property type="match status" value="1"/>
</dbReference>
<dbReference type="InterPro" id="IPR003400">
    <property type="entry name" value="ExbD"/>
</dbReference>
<accession>A0ABU1JXP4</accession>
<evidence type="ECO:0000256" key="2">
    <source>
        <dbReference type="ARBA" id="ARBA00005811"/>
    </source>
</evidence>
<evidence type="ECO:0000256" key="8">
    <source>
        <dbReference type="ARBA" id="ARBA00023136"/>
    </source>
</evidence>
<dbReference type="RefSeq" id="WP_309799135.1">
    <property type="nucleotide sequence ID" value="NZ_JAVDPW010000010.1"/>
</dbReference>